<dbReference type="Pfam" id="PF13896">
    <property type="entry name" value="Glyco_transf_49"/>
    <property type="match status" value="1"/>
</dbReference>
<dbReference type="OMA" id="MYKVQAN"/>
<sequence length="345" mass="39559">QQVRYLQLQPQLNKLALIETSASPRTRDLQQLLKCRNRRLELQKLQHGDFWVIENLIAGEVSRHMACAESITYTTNGDYTFFDNLETIAERWRGPISFAVHTPGFDLSTTLDAIQYVRNCLPGSAAIRDYVSFHVYFGQQHMPPVVPLSEAEALRWPINCAEATEMPPPKITMYKTLANLTYPINVGRNIARQAANTHFIFACDIELYPSLGFVQQFLDLVHRNHSVLALEQQKPRVFPLPVFEINANESLPANKPELMALLQAGRAQLFHAQICTVCHRVPGYKSWINQTLKHDAQLKVLDVGQRVGSYRYWEPFYVSDNSEPFFDERVTWEGQSNKRIQASKL</sequence>
<reference evidence="1 2" key="1">
    <citation type="submission" date="2015-08" db="EMBL/GenBank/DDBJ databases">
        <title>Ancestral chromatin configuration constrains chromatin evolution on differentiating sex chromosomes in Drosophila.</title>
        <authorList>
            <person name="Zhou Q."/>
            <person name="Bachtrog D."/>
        </authorList>
    </citation>
    <scope>NUCLEOTIDE SEQUENCE [LARGE SCALE GENOMIC DNA]</scope>
    <source>
        <tissue evidence="1">Whole larvae</tissue>
    </source>
</reference>
<name>A0A0M3QT51_DROBS</name>
<evidence type="ECO:0000313" key="2">
    <source>
        <dbReference type="Proteomes" id="UP000494163"/>
    </source>
</evidence>
<dbReference type="PANTHER" id="PTHR47412">
    <property type="entry name" value="FI01434P-RELATED"/>
    <property type="match status" value="1"/>
</dbReference>
<gene>
    <name evidence="1" type="ORF">Dbus_chr2Lg388</name>
</gene>
<dbReference type="Proteomes" id="UP000494163">
    <property type="component" value="Chromosome 2L"/>
</dbReference>
<feature type="non-terminal residue" evidence="1">
    <location>
        <position position="1"/>
    </location>
</feature>
<evidence type="ECO:0000313" key="1">
    <source>
        <dbReference type="EMBL" id="ALC38303.1"/>
    </source>
</evidence>
<keyword evidence="2" id="KW-1185">Reference proteome</keyword>
<proteinExistence type="predicted"/>
<dbReference type="AlphaFoldDB" id="A0A0M3QT51"/>
<dbReference type="PANTHER" id="PTHR47412:SF1">
    <property type="entry name" value="FI01434P-RELATED"/>
    <property type="match status" value="1"/>
</dbReference>
<organism evidence="1 2">
    <name type="scientific">Drosophila busckii</name>
    <name type="common">Fruit fly</name>
    <dbReference type="NCBI Taxonomy" id="30019"/>
    <lineage>
        <taxon>Eukaryota</taxon>
        <taxon>Metazoa</taxon>
        <taxon>Ecdysozoa</taxon>
        <taxon>Arthropoda</taxon>
        <taxon>Hexapoda</taxon>
        <taxon>Insecta</taxon>
        <taxon>Pterygota</taxon>
        <taxon>Neoptera</taxon>
        <taxon>Endopterygota</taxon>
        <taxon>Diptera</taxon>
        <taxon>Brachycera</taxon>
        <taxon>Muscomorpha</taxon>
        <taxon>Ephydroidea</taxon>
        <taxon>Drosophilidae</taxon>
        <taxon>Drosophila</taxon>
    </lineage>
</organism>
<accession>A0A0M3QT51</accession>
<protein>
    <submittedName>
        <fullName evidence="1">CG11149</fullName>
    </submittedName>
</protein>
<dbReference type="EMBL" id="CP012523">
    <property type="protein sequence ID" value="ALC38303.1"/>
    <property type="molecule type" value="Genomic_DNA"/>
</dbReference>
<dbReference type="OrthoDB" id="9974378at2759"/>